<sequence>MRQSKGELTRQRIVETAAPVFNRRGYAGASMAHLMEAAGLEKGGLYRHFESKDALALAAFDHAVRLSGRRIRQCVLDGGPSAAGRLLGVAQGMATSGLDPSVPGGCPLLNTAIEVDDPSLDAENSLYPELRLRTRRAMNDLLRVVRRIVDEGVASGEFIQDVDADAEASLLVATMEGGLLLMRLYDDPAHLRWALQRIEDRGMQLTRRSSRRRVPTVPTKRTRSR</sequence>
<dbReference type="AlphaFoldDB" id="A0A3D4VA50"/>
<dbReference type="SUPFAM" id="SSF46689">
    <property type="entry name" value="Homeodomain-like"/>
    <property type="match status" value="1"/>
</dbReference>
<dbReference type="Pfam" id="PF16925">
    <property type="entry name" value="TetR_C_13"/>
    <property type="match status" value="1"/>
</dbReference>
<dbReference type="PROSITE" id="PS01081">
    <property type="entry name" value="HTH_TETR_1"/>
    <property type="match status" value="1"/>
</dbReference>
<dbReference type="InterPro" id="IPR023772">
    <property type="entry name" value="DNA-bd_HTH_TetR-type_CS"/>
</dbReference>
<dbReference type="PANTHER" id="PTHR47506:SF3">
    <property type="entry name" value="HTH-TYPE TRANSCRIPTIONAL REGULATOR LMRA"/>
    <property type="match status" value="1"/>
</dbReference>
<feature type="region of interest" description="Disordered" evidence="5">
    <location>
        <begin position="205"/>
        <end position="225"/>
    </location>
</feature>
<reference evidence="7 8" key="1">
    <citation type="journal article" date="2018" name="Nat. Biotechnol.">
        <title>A standardized bacterial taxonomy based on genome phylogeny substantially revises the tree of life.</title>
        <authorList>
            <person name="Parks D.H."/>
            <person name="Chuvochina M."/>
            <person name="Waite D.W."/>
            <person name="Rinke C."/>
            <person name="Skarshewski A."/>
            <person name="Chaumeil P.A."/>
            <person name="Hugenholtz P."/>
        </authorList>
    </citation>
    <scope>NUCLEOTIDE SEQUENCE [LARGE SCALE GENOMIC DNA]</scope>
    <source>
        <strain evidence="7">UBA8844</strain>
    </source>
</reference>
<dbReference type="Proteomes" id="UP000264071">
    <property type="component" value="Unassembled WGS sequence"/>
</dbReference>
<feature type="DNA-binding region" description="H-T-H motif" evidence="4">
    <location>
        <begin position="30"/>
        <end position="49"/>
    </location>
</feature>
<keyword evidence="3" id="KW-0804">Transcription</keyword>
<dbReference type="SUPFAM" id="SSF48498">
    <property type="entry name" value="Tetracyclin repressor-like, C-terminal domain"/>
    <property type="match status" value="1"/>
</dbReference>
<evidence type="ECO:0000313" key="7">
    <source>
        <dbReference type="EMBL" id="HCT57704.1"/>
    </source>
</evidence>
<proteinExistence type="predicted"/>
<dbReference type="EMBL" id="DPIY01000010">
    <property type="protein sequence ID" value="HCT57704.1"/>
    <property type="molecule type" value="Genomic_DNA"/>
</dbReference>
<evidence type="ECO:0000256" key="4">
    <source>
        <dbReference type="PROSITE-ProRule" id="PRU00335"/>
    </source>
</evidence>
<dbReference type="InterPro" id="IPR011075">
    <property type="entry name" value="TetR_C"/>
</dbReference>
<keyword evidence="2 4" id="KW-0238">DNA-binding</keyword>
<dbReference type="InterPro" id="IPR001647">
    <property type="entry name" value="HTH_TetR"/>
</dbReference>
<feature type="domain" description="HTH tetR-type" evidence="6">
    <location>
        <begin position="7"/>
        <end position="67"/>
    </location>
</feature>
<dbReference type="Pfam" id="PF00440">
    <property type="entry name" value="TetR_N"/>
    <property type="match status" value="1"/>
</dbReference>
<accession>A0A3D4VA50</accession>
<gene>
    <name evidence="7" type="ORF">DGD08_10940</name>
</gene>
<evidence type="ECO:0000256" key="2">
    <source>
        <dbReference type="ARBA" id="ARBA00023125"/>
    </source>
</evidence>
<dbReference type="OMA" id="EHVYAPR"/>
<evidence type="ECO:0000256" key="3">
    <source>
        <dbReference type="ARBA" id="ARBA00023163"/>
    </source>
</evidence>
<name>A0A3D4VA50_9BACT</name>
<protein>
    <submittedName>
        <fullName evidence="7">TetR/AcrR family transcriptional regulator</fullName>
    </submittedName>
</protein>
<evidence type="ECO:0000256" key="5">
    <source>
        <dbReference type="SAM" id="MobiDB-lite"/>
    </source>
</evidence>
<feature type="compositionally biased region" description="Basic residues" evidence="5">
    <location>
        <begin position="208"/>
        <end position="225"/>
    </location>
</feature>
<evidence type="ECO:0000259" key="6">
    <source>
        <dbReference type="PROSITE" id="PS50977"/>
    </source>
</evidence>
<organism evidence="7 8">
    <name type="scientific">Gemmatimonas aurantiaca</name>
    <dbReference type="NCBI Taxonomy" id="173480"/>
    <lineage>
        <taxon>Bacteria</taxon>
        <taxon>Pseudomonadati</taxon>
        <taxon>Gemmatimonadota</taxon>
        <taxon>Gemmatimonadia</taxon>
        <taxon>Gemmatimonadales</taxon>
        <taxon>Gemmatimonadaceae</taxon>
        <taxon>Gemmatimonas</taxon>
    </lineage>
</organism>
<dbReference type="InterPro" id="IPR009057">
    <property type="entry name" value="Homeodomain-like_sf"/>
</dbReference>
<dbReference type="Gene3D" id="1.10.357.10">
    <property type="entry name" value="Tetracycline Repressor, domain 2"/>
    <property type="match status" value="1"/>
</dbReference>
<evidence type="ECO:0000256" key="1">
    <source>
        <dbReference type="ARBA" id="ARBA00023015"/>
    </source>
</evidence>
<dbReference type="GO" id="GO:0003677">
    <property type="term" value="F:DNA binding"/>
    <property type="evidence" value="ECO:0007669"/>
    <property type="project" value="UniProtKB-UniRule"/>
</dbReference>
<comment type="caution">
    <text evidence="7">The sequence shown here is derived from an EMBL/GenBank/DDBJ whole genome shotgun (WGS) entry which is preliminary data.</text>
</comment>
<dbReference type="PANTHER" id="PTHR47506">
    <property type="entry name" value="TRANSCRIPTIONAL REGULATORY PROTEIN"/>
    <property type="match status" value="1"/>
</dbReference>
<dbReference type="PRINTS" id="PR00455">
    <property type="entry name" value="HTHTETR"/>
</dbReference>
<evidence type="ECO:0000313" key="8">
    <source>
        <dbReference type="Proteomes" id="UP000264071"/>
    </source>
</evidence>
<keyword evidence="1" id="KW-0805">Transcription regulation</keyword>
<dbReference type="InterPro" id="IPR036271">
    <property type="entry name" value="Tet_transcr_reg_TetR-rel_C_sf"/>
</dbReference>
<dbReference type="PROSITE" id="PS50977">
    <property type="entry name" value="HTH_TETR_2"/>
    <property type="match status" value="1"/>
</dbReference>